<dbReference type="EMBL" id="QWLV01000004">
    <property type="protein sequence ID" value="RHW17387.1"/>
    <property type="molecule type" value="Genomic_DNA"/>
</dbReference>
<comment type="subcellular location">
    <subcellularLocation>
        <location evidence="4">Cytoplasm</location>
    </subcellularLocation>
</comment>
<dbReference type="InterPro" id="IPR004616">
    <property type="entry name" value="Leu/Phe-tRNA_Trfase"/>
</dbReference>
<comment type="catalytic activity">
    <reaction evidence="4">
        <text>N-terminal L-arginyl-[protein] + L-leucyl-tRNA(Leu) = N-terminal L-leucyl-L-arginyl-[protein] + tRNA(Leu) + H(+)</text>
        <dbReference type="Rhea" id="RHEA:50416"/>
        <dbReference type="Rhea" id="RHEA-COMP:9613"/>
        <dbReference type="Rhea" id="RHEA-COMP:9622"/>
        <dbReference type="Rhea" id="RHEA-COMP:12672"/>
        <dbReference type="Rhea" id="RHEA-COMP:12673"/>
        <dbReference type="ChEBI" id="CHEBI:15378"/>
        <dbReference type="ChEBI" id="CHEBI:64719"/>
        <dbReference type="ChEBI" id="CHEBI:78442"/>
        <dbReference type="ChEBI" id="CHEBI:78494"/>
        <dbReference type="ChEBI" id="CHEBI:133044"/>
        <dbReference type="EC" id="2.3.2.6"/>
    </reaction>
</comment>
<dbReference type="GO" id="GO:0005737">
    <property type="term" value="C:cytoplasm"/>
    <property type="evidence" value="ECO:0007669"/>
    <property type="project" value="UniProtKB-SubCell"/>
</dbReference>
<evidence type="ECO:0000256" key="4">
    <source>
        <dbReference type="HAMAP-Rule" id="MF_00688"/>
    </source>
</evidence>
<evidence type="ECO:0000256" key="1">
    <source>
        <dbReference type="ARBA" id="ARBA00022490"/>
    </source>
</evidence>
<keyword evidence="1 4" id="KW-0963">Cytoplasm</keyword>
<dbReference type="FunFam" id="3.40.630.70:FF:000001">
    <property type="entry name" value="Leucyl/phenylalanyl-tRNA--protein transferase"/>
    <property type="match status" value="1"/>
</dbReference>
<reference evidence="6 7" key="1">
    <citation type="submission" date="2018-08" db="EMBL/GenBank/DDBJ databases">
        <title>The multiple taxonomic identification of Sphingomonas gilva.</title>
        <authorList>
            <person name="Zhu D."/>
            <person name="Zheng S."/>
        </authorList>
    </citation>
    <scope>NUCLEOTIDE SEQUENCE [LARGE SCALE GENOMIC DNA]</scope>
    <source>
        <strain evidence="6 7">ZDH117</strain>
    </source>
</reference>
<dbReference type="InterPro" id="IPR016181">
    <property type="entry name" value="Acyl_CoA_acyltransferase"/>
</dbReference>
<dbReference type="PANTHER" id="PTHR30098:SF2">
    <property type="entry name" value="LEUCYL_PHENYLALANYL-TRNA--PROTEIN TRANSFERASE"/>
    <property type="match status" value="1"/>
</dbReference>
<accession>A0A396RLW9</accession>
<name>A0A396RLW9_9SPHN</name>
<keyword evidence="7" id="KW-1185">Reference proteome</keyword>
<dbReference type="Pfam" id="PF03588">
    <property type="entry name" value="Leu_Phe_trans"/>
    <property type="match status" value="1"/>
</dbReference>
<dbReference type="Gene3D" id="3.40.630.70">
    <property type="entry name" value="Leucyl/phenylalanyl-tRNA-protein transferase, C-terminal domain"/>
    <property type="match status" value="1"/>
</dbReference>
<protein>
    <recommendedName>
        <fullName evidence="4">Leucyl/phenylalanyl-tRNA--protein transferase</fullName>
        <ecNumber evidence="4">2.3.2.6</ecNumber>
    </recommendedName>
    <alternativeName>
        <fullName evidence="4">L/F-transferase</fullName>
    </alternativeName>
    <alternativeName>
        <fullName evidence="4">Leucyltransferase</fullName>
    </alternativeName>
    <alternativeName>
        <fullName evidence="4">Phenyalanyltransferase</fullName>
    </alternativeName>
</protein>
<evidence type="ECO:0000256" key="3">
    <source>
        <dbReference type="ARBA" id="ARBA00023315"/>
    </source>
</evidence>
<dbReference type="SUPFAM" id="SSF55729">
    <property type="entry name" value="Acyl-CoA N-acyltransferases (Nat)"/>
    <property type="match status" value="1"/>
</dbReference>
<comment type="caution">
    <text evidence="6">The sequence shown here is derived from an EMBL/GenBank/DDBJ whole genome shotgun (WGS) entry which is preliminary data.</text>
</comment>
<comment type="function">
    <text evidence="4">Functions in the N-end rule pathway of protein degradation where it conjugates Leu, Phe and, less efficiently, Met from aminoacyl-tRNAs to the N-termini of proteins containing an N-terminal arginine or lysine.</text>
</comment>
<keyword evidence="3 4" id="KW-0012">Acyltransferase</keyword>
<comment type="catalytic activity">
    <reaction evidence="4">
        <text>L-phenylalanyl-tRNA(Phe) + an N-terminal L-alpha-aminoacyl-[protein] = an N-terminal L-phenylalanyl-L-alpha-aminoacyl-[protein] + tRNA(Phe)</text>
        <dbReference type="Rhea" id="RHEA:43632"/>
        <dbReference type="Rhea" id="RHEA-COMP:9668"/>
        <dbReference type="Rhea" id="RHEA-COMP:9699"/>
        <dbReference type="Rhea" id="RHEA-COMP:10636"/>
        <dbReference type="Rhea" id="RHEA-COMP:10637"/>
        <dbReference type="ChEBI" id="CHEBI:78442"/>
        <dbReference type="ChEBI" id="CHEBI:78531"/>
        <dbReference type="ChEBI" id="CHEBI:78597"/>
        <dbReference type="ChEBI" id="CHEBI:83561"/>
        <dbReference type="EC" id="2.3.2.6"/>
    </reaction>
</comment>
<organism evidence="6 7">
    <name type="scientific">Sphingomonas gilva</name>
    <dbReference type="NCBI Taxonomy" id="2305907"/>
    <lineage>
        <taxon>Bacteria</taxon>
        <taxon>Pseudomonadati</taxon>
        <taxon>Pseudomonadota</taxon>
        <taxon>Alphaproteobacteria</taxon>
        <taxon>Sphingomonadales</taxon>
        <taxon>Sphingomonadaceae</taxon>
        <taxon>Sphingomonas</taxon>
    </lineage>
</organism>
<dbReference type="AlphaFoldDB" id="A0A396RLW9"/>
<dbReference type="InterPro" id="IPR042203">
    <property type="entry name" value="Leu/Phe-tRNA_Trfase_C"/>
</dbReference>
<keyword evidence="2 4" id="KW-0808">Transferase</keyword>
<proteinExistence type="inferred from homology"/>
<dbReference type="EC" id="2.3.2.6" evidence="4"/>
<dbReference type="GO" id="GO:0008914">
    <property type="term" value="F:leucyl-tRNA--protein transferase activity"/>
    <property type="evidence" value="ECO:0007669"/>
    <property type="project" value="UniProtKB-UniRule"/>
</dbReference>
<evidence type="ECO:0000256" key="2">
    <source>
        <dbReference type="ARBA" id="ARBA00022679"/>
    </source>
</evidence>
<dbReference type="Proteomes" id="UP000266693">
    <property type="component" value="Unassembled WGS sequence"/>
</dbReference>
<dbReference type="OrthoDB" id="9790282at2"/>
<sequence>MLLRAYAMGIFPMADSRDAGGVYWVEPRKRGILPLDRFHLSHSLRRTLVRDRFRVTADAAFESIIALCAEAAADREETWINRQIENAFVTLHHQGHAHSIEVWDGERLAGGLYGLALGGAFFGESMVSRVADASKVALAWLVARLRVGGFSLLDCQFLTPHLASLGAIEVTRADYMALLEGALSSAEGALGVAVVPDSAPAPWFGALDGLRAPPDPPPPPPSPSTIVSGPLSGKAIVQLLGQTS</sequence>
<dbReference type="NCBIfam" id="TIGR00667">
    <property type="entry name" value="aat"/>
    <property type="match status" value="1"/>
</dbReference>
<dbReference type="HAMAP" id="MF_00688">
    <property type="entry name" value="Leu_Phe_trans"/>
    <property type="match status" value="1"/>
</dbReference>
<dbReference type="GO" id="GO:0030163">
    <property type="term" value="P:protein catabolic process"/>
    <property type="evidence" value="ECO:0007669"/>
    <property type="project" value="UniProtKB-UniRule"/>
</dbReference>
<evidence type="ECO:0000256" key="5">
    <source>
        <dbReference type="SAM" id="MobiDB-lite"/>
    </source>
</evidence>
<dbReference type="RefSeq" id="WP_118864134.1">
    <property type="nucleotide sequence ID" value="NZ_QWLV01000004.1"/>
</dbReference>
<feature type="region of interest" description="Disordered" evidence="5">
    <location>
        <begin position="208"/>
        <end position="231"/>
    </location>
</feature>
<dbReference type="PANTHER" id="PTHR30098">
    <property type="entry name" value="LEUCYL/PHENYLALANYL-TRNA--PROTEIN TRANSFERASE"/>
    <property type="match status" value="1"/>
</dbReference>
<gene>
    <name evidence="4" type="primary">aat</name>
    <name evidence="6" type="ORF">D1610_10475</name>
</gene>
<comment type="similarity">
    <text evidence="4">Belongs to the L/F-transferase family.</text>
</comment>
<evidence type="ECO:0000313" key="6">
    <source>
        <dbReference type="EMBL" id="RHW17387.1"/>
    </source>
</evidence>
<feature type="compositionally biased region" description="Pro residues" evidence="5">
    <location>
        <begin position="213"/>
        <end position="223"/>
    </location>
</feature>
<comment type="catalytic activity">
    <reaction evidence="4">
        <text>N-terminal L-lysyl-[protein] + L-leucyl-tRNA(Leu) = N-terminal L-leucyl-L-lysyl-[protein] + tRNA(Leu) + H(+)</text>
        <dbReference type="Rhea" id="RHEA:12340"/>
        <dbReference type="Rhea" id="RHEA-COMP:9613"/>
        <dbReference type="Rhea" id="RHEA-COMP:9622"/>
        <dbReference type="Rhea" id="RHEA-COMP:12670"/>
        <dbReference type="Rhea" id="RHEA-COMP:12671"/>
        <dbReference type="ChEBI" id="CHEBI:15378"/>
        <dbReference type="ChEBI" id="CHEBI:65249"/>
        <dbReference type="ChEBI" id="CHEBI:78442"/>
        <dbReference type="ChEBI" id="CHEBI:78494"/>
        <dbReference type="ChEBI" id="CHEBI:133043"/>
        <dbReference type="EC" id="2.3.2.6"/>
    </reaction>
</comment>
<evidence type="ECO:0000313" key="7">
    <source>
        <dbReference type="Proteomes" id="UP000266693"/>
    </source>
</evidence>